<dbReference type="NCBIfam" id="TIGR01001">
    <property type="entry name" value="metA"/>
    <property type="match status" value="1"/>
</dbReference>
<evidence type="ECO:0000256" key="4">
    <source>
        <dbReference type="ARBA" id="ARBA00022679"/>
    </source>
</evidence>
<dbReference type="HAMAP" id="MF_00295">
    <property type="entry name" value="MetA_acyltransf"/>
    <property type="match status" value="1"/>
</dbReference>
<comment type="subcellular location">
    <subcellularLocation>
        <location evidence="1 8">Cytoplasm</location>
    </subcellularLocation>
</comment>
<keyword evidence="6 8" id="KW-0012">Acyltransferase</keyword>
<feature type="active site" evidence="8">
    <location>
        <position position="237"/>
    </location>
</feature>
<dbReference type="CDD" id="cd03131">
    <property type="entry name" value="GATase1_HTS"/>
    <property type="match status" value="1"/>
</dbReference>
<comment type="catalytic activity">
    <reaction evidence="7 8">
        <text>L-homoserine + acetyl-CoA = O-acetyl-L-homoserine + CoA</text>
        <dbReference type="Rhea" id="RHEA:13701"/>
        <dbReference type="ChEBI" id="CHEBI:57287"/>
        <dbReference type="ChEBI" id="CHEBI:57288"/>
        <dbReference type="ChEBI" id="CHEBI:57476"/>
        <dbReference type="ChEBI" id="CHEBI:57716"/>
        <dbReference type="EC" id="2.3.1.31"/>
    </reaction>
</comment>
<feature type="binding site" evidence="8">
    <location>
        <position position="249"/>
    </location>
    <ligand>
        <name>substrate</name>
    </ligand>
</feature>
<gene>
    <name evidence="8" type="primary">metAA</name>
    <name evidence="10" type="ORF">SAMN02910417_01823</name>
</gene>
<comment type="caution">
    <text evidence="8">Lacks conserved residue(s) required for the propagation of feature annotation.</text>
</comment>
<evidence type="ECO:0000256" key="5">
    <source>
        <dbReference type="ARBA" id="ARBA00023167"/>
    </source>
</evidence>
<dbReference type="PANTHER" id="PTHR20919:SF0">
    <property type="entry name" value="HOMOSERINE O-SUCCINYLTRANSFERASE"/>
    <property type="match status" value="1"/>
</dbReference>
<proteinExistence type="inferred from homology"/>
<feature type="active site" description="Proton acceptor" evidence="8">
    <location>
        <position position="235"/>
    </location>
</feature>
<dbReference type="FunFam" id="3.40.50.880:FF:000004">
    <property type="entry name" value="Homoserine O-succinyltransferase"/>
    <property type="match status" value="1"/>
</dbReference>
<evidence type="ECO:0000256" key="6">
    <source>
        <dbReference type="ARBA" id="ARBA00023315"/>
    </source>
</evidence>
<dbReference type="AlphaFoldDB" id="A0A1G6BVW5"/>
<dbReference type="GO" id="GO:0005737">
    <property type="term" value="C:cytoplasm"/>
    <property type="evidence" value="ECO:0007669"/>
    <property type="project" value="UniProtKB-SubCell"/>
</dbReference>
<dbReference type="SUPFAM" id="SSF52317">
    <property type="entry name" value="Class I glutamine amidotransferase-like"/>
    <property type="match status" value="1"/>
</dbReference>
<dbReference type="RefSeq" id="WP_090174055.1">
    <property type="nucleotide sequence ID" value="NZ_FMXR01000013.1"/>
</dbReference>
<dbReference type="EMBL" id="FMXR01000013">
    <property type="protein sequence ID" value="SDB24697.1"/>
    <property type="molecule type" value="Genomic_DNA"/>
</dbReference>
<keyword evidence="4 8" id="KW-0808">Transferase</keyword>
<dbReference type="GO" id="GO:0019281">
    <property type="term" value="P:L-methionine biosynthetic process from homoserine via O-succinyl-L-homoserine and cystathionine"/>
    <property type="evidence" value="ECO:0007669"/>
    <property type="project" value="InterPro"/>
</dbReference>
<dbReference type="InterPro" id="IPR033752">
    <property type="entry name" value="MetA_family"/>
</dbReference>
<comment type="pathway">
    <text evidence="8">Amino-acid biosynthesis; L-methionine biosynthesis via de novo pathway; O-acetyl-L-homoserine from L-homoserine: step 1/1.</text>
</comment>
<dbReference type="STRING" id="1732.SAMN02910417_01823"/>
<comment type="similarity">
    <text evidence="8">Belongs to the MetA family.</text>
</comment>
<evidence type="ECO:0000256" key="2">
    <source>
        <dbReference type="ARBA" id="ARBA00022490"/>
    </source>
</evidence>
<dbReference type="EC" id="2.3.1.31" evidence="8"/>
<name>A0A1G6BVW5_EUBOX</name>
<dbReference type="InterPro" id="IPR005697">
    <property type="entry name" value="HST_MetA"/>
</dbReference>
<keyword evidence="5 8" id="KW-0486">Methionine biosynthesis</keyword>
<feature type="binding site" evidence="8">
    <location>
        <position position="163"/>
    </location>
    <ligand>
        <name>substrate</name>
    </ligand>
</feature>
<dbReference type="PIRSF" id="PIRSF000450">
    <property type="entry name" value="H_ser_succinyltr"/>
    <property type="match status" value="1"/>
</dbReference>
<keyword evidence="3 8" id="KW-0028">Amino-acid biosynthesis</keyword>
<evidence type="ECO:0000256" key="1">
    <source>
        <dbReference type="ARBA" id="ARBA00004496"/>
    </source>
</evidence>
<dbReference type="GO" id="GO:0008899">
    <property type="term" value="F:homoserine O-succinyltransferase activity"/>
    <property type="evidence" value="ECO:0007669"/>
    <property type="project" value="UniProtKB-UniRule"/>
</dbReference>
<dbReference type="Gene3D" id="3.40.50.880">
    <property type="match status" value="1"/>
</dbReference>
<feature type="active site" description="Acyl-thioester intermediate" evidence="8 9">
    <location>
        <position position="142"/>
    </location>
</feature>
<evidence type="ECO:0000256" key="7">
    <source>
        <dbReference type="ARBA" id="ARBA00049043"/>
    </source>
</evidence>
<dbReference type="Proteomes" id="UP000199228">
    <property type="component" value="Unassembled WGS sequence"/>
</dbReference>
<evidence type="ECO:0000313" key="10">
    <source>
        <dbReference type="EMBL" id="SDB24697.1"/>
    </source>
</evidence>
<dbReference type="GO" id="GO:0004414">
    <property type="term" value="F:homoserine O-acetyltransferase activity"/>
    <property type="evidence" value="ECO:0007669"/>
    <property type="project" value="UniProtKB-EC"/>
</dbReference>
<comment type="function">
    <text evidence="8">Transfers an acetyl group from acetyl-CoA to L-homoserine, forming acetyl-L-homoserine.</text>
</comment>
<evidence type="ECO:0000313" key="11">
    <source>
        <dbReference type="Proteomes" id="UP000199228"/>
    </source>
</evidence>
<keyword evidence="11" id="KW-1185">Reference proteome</keyword>
<evidence type="ECO:0000256" key="3">
    <source>
        <dbReference type="ARBA" id="ARBA00022605"/>
    </source>
</evidence>
<dbReference type="InterPro" id="IPR029062">
    <property type="entry name" value="Class_I_gatase-like"/>
</dbReference>
<organism evidence="10 11">
    <name type="scientific">Eubacterium oxidoreducens</name>
    <dbReference type="NCBI Taxonomy" id="1732"/>
    <lineage>
        <taxon>Bacteria</taxon>
        <taxon>Bacillati</taxon>
        <taxon>Bacillota</taxon>
        <taxon>Clostridia</taxon>
        <taxon>Eubacteriales</taxon>
        <taxon>Eubacteriaceae</taxon>
        <taxon>Eubacterium</taxon>
    </lineage>
</organism>
<dbReference type="UniPathway" id="UPA00051">
    <property type="reaction ID" value="UER00074"/>
</dbReference>
<accession>A0A1G6BVW5</accession>
<dbReference type="OrthoDB" id="9772423at2"/>
<protein>
    <recommendedName>
        <fullName evidence="8">Homoserine O-acetyltransferase</fullName>
        <shortName evidence="8">HAT</shortName>
        <ecNumber evidence="8">2.3.1.31</ecNumber>
    </recommendedName>
    <alternativeName>
        <fullName evidence="8">Homoserine transacetylase</fullName>
        <shortName evidence="8">HTA</shortName>
    </alternativeName>
</protein>
<feature type="site" description="Important for acyl-CoA specificity" evidence="8">
    <location>
        <position position="111"/>
    </location>
</feature>
<feature type="binding site" evidence="8">
    <location>
        <position position="192"/>
    </location>
    <ligand>
        <name>substrate</name>
    </ligand>
</feature>
<keyword evidence="2 8" id="KW-0963">Cytoplasm</keyword>
<feature type="site" description="Important for substrate specificity" evidence="8">
    <location>
        <position position="192"/>
    </location>
</feature>
<dbReference type="PANTHER" id="PTHR20919">
    <property type="entry name" value="HOMOSERINE O-SUCCINYLTRANSFERASE"/>
    <property type="match status" value="1"/>
</dbReference>
<sequence length="304" mass="35660">MPIKVQDSLPATSILEQENIFVMTEYFALHQNIRPLRVLILNLMPTKIVTETQLLRKLSNTPLQIEVEFLQTASYQPHNVDPSHLESFYRTFKEVKDEKYDGMIITGAPLDFVEFEDVEYWDELCEIMEWTKTHVHSTMHLCWGAYAALYYHYGIQKTKRDKKLSGIYEHTILKWTSPLFRGMDDRFFAPHSRFIDCTKEDILAVPELELLATSKEAGVSILKTTDSHKFFMTCHPEYDADTLAQEYLRDSQRGMNPDLPVNYFPDDDPTKSPIVRWRSAGQLIFSNWLNYYVYQTTPYDVRDI</sequence>
<evidence type="ECO:0000256" key="9">
    <source>
        <dbReference type="PIRSR" id="PIRSR000450-1"/>
    </source>
</evidence>
<evidence type="ECO:0000256" key="8">
    <source>
        <dbReference type="HAMAP-Rule" id="MF_00295"/>
    </source>
</evidence>
<dbReference type="Pfam" id="PF04204">
    <property type="entry name" value="HTS"/>
    <property type="match status" value="1"/>
</dbReference>
<reference evidence="10 11" key="1">
    <citation type="submission" date="2016-10" db="EMBL/GenBank/DDBJ databases">
        <authorList>
            <person name="de Groot N.N."/>
        </authorList>
    </citation>
    <scope>NUCLEOTIDE SEQUENCE [LARGE SCALE GENOMIC DNA]</scope>
    <source>
        <strain evidence="10 11">DSM 3217</strain>
    </source>
</reference>